<evidence type="ECO:0000256" key="19">
    <source>
        <dbReference type="PIRSR" id="PIRSR000551-51"/>
    </source>
</evidence>
<dbReference type="PROSITE" id="PS50011">
    <property type="entry name" value="PROTEIN_KINASE_DOM"/>
    <property type="match status" value="1"/>
</dbReference>
<evidence type="ECO:0000256" key="15">
    <source>
        <dbReference type="ARBA" id="ARBA00047272"/>
    </source>
</evidence>
<keyword evidence="14 17" id="KW-0067">ATP-binding</keyword>
<reference evidence="27" key="3">
    <citation type="submission" date="2025-08" db="UniProtKB">
        <authorList>
            <consortium name="RefSeq"/>
        </authorList>
    </citation>
    <scope>IDENTIFICATION</scope>
    <source>
        <strain evidence="27">17A/GY</strain>
        <tissue evidence="27">Liver</tissue>
    </source>
</reference>
<dbReference type="PROSITE" id="PS00108">
    <property type="entry name" value="PROTEIN_KINASE_ST"/>
    <property type="match status" value="1"/>
</dbReference>
<reference evidence="26" key="1">
    <citation type="journal article" date="2018" name="Biotechnol. Bioeng.">
        <title>A reference genome of the Chinese hamster based on a hybrid assembly strategy.</title>
        <authorList>
            <person name="Rupp O."/>
            <person name="MacDonald M.L."/>
            <person name="Li S."/>
            <person name="Dhiman H."/>
            <person name="Polson S."/>
            <person name="Griep S."/>
            <person name="Heffner K."/>
            <person name="Hernandez I."/>
            <person name="Brinkrolf K."/>
            <person name="Jadhav V."/>
            <person name="Samoudi M."/>
            <person name="Hao H."/>
            <person name="Kingham B."/>
            <person name="Goesmann A."/>
            <person name="Betenbaugh M.J."/>
            <person name="Lewis N.E."/>
            <person name="Borth N."/>
            <person name="Lee K.H."/>
        </authorList>
    </citation>
    <scope>NUCLEOTIDE SEQUENCE [LARGE SCALE GENOMIC DNA]</scope>
    <source>
        <strain evidence="26">17A/GY</strain>
    </source>
</reference>
<dbReference type="CTD" id="5588"/>
<dbReference type="PRINTS" id="PR00008">
    <property type="entry name" value="DAGPEDOMAIN"/>
</dbReference>
<organism evidence="26 27">
    <name type="scientific">Cricetulus griseus</name>
    <name type="common">Chinese hamster</name>
    <name type="synonym">Cricetulus barabensis griseus</name>
    <dbReference type="NCBI Taxonomy" id="10029"/>
    <lineage>
        <taxon>Eukaryota</taxon>
        <taxon>Metazoa</taxon>
        <taxon>Chordata</taxon>
        <taxon>Craniata</taxon>
        <taxon>Vertebrata</taxon>
        <taxon>Euteleostomi</taxon>
        <taxon>Mammalia</taxon>
        <taxon>Eutheria</taxon>
        <taxon>Euarchontoglires</taxon>
        <taxon>Glires</taxon>
        <taxon>Rodentia</taxon>
        <taxon>Myomorpha</taxon>
        <taxon>Muroidea</taxon>
        <taxon>Cricetidae</taxon>
        <taxon>Cricetinae</taxon>
        <taxon>Cricetulus</taxon>
    </lineage>
</organism>
<dbReference type="Proteomes" id="UP001108280">
    <property type="component" value="Chromosome 3"/>
</dbReference>
<dbReference type="InterPro" id="IPR020454">
    <property type="entry name" value="DAG/PE-bd"/>
</dbReference>
<dbReference type="GO" id="GO:0004697">
    <property type="term" value="F:diacylglycerol-dependent serine/threonine kinase activity"/>
    <property type="evidence" value="ECO:0007669"/>
    <property type="project" value="UniProtKB-EC"/>
</dbReference>
<dbReference type="GO" id="GO:0005737">
    <property type="term" value="C:cytoplasm"/>
    <property type="evidence" value="ECO:0007669"/>
    <property type="project" value="UniProtKB-SubCell"/>
</dbReference>
<keyword evidence="6" id="KW-0597">Phosphoprotein</keyword>
<dbReference type="PROSITE" id="PS00107">
    <property type="entry name" value="PROTEIN_KINASE_ATP"/>
    <property type="match status" value="1"/>
</dbReference>
<dbReference type="SMART" id="SM00220">
    <property type="entry name" value="S_TKc"/>
    <property type="match status" value="1"/>
</dbReference>
<dbReference type="AlphaFoldDB" id="A0A9J7GT21"/>
<dbReference type="InterPro" id="IPR046349">
    <property type="entry name" value="C1-like_sf"/>
</dbReference>
<dbReference type="Gene3D" id="1.10.510.10">
    <property type="entry name" value="Transferase(Phosphotransferase) domain 1"/>
    <property type="match status" value="2"/>
</dbReference>
<keyword evidence="9" id="KW-0677">Repeat</keyword>
<dbReference type="Pfam" id="PF00130">
    <property type="entry name" value="C1_1"/>
    <property type="match status" value="2"/>
</dbReference>
<evidence type="ECO:0000256" key="9">
    <source>
        <dbReference type="ARBA" id="ARBA00022737"/>
    </source>
</evidence>
<feature type="domain" description="AGC-kinase C-terminal" evidence="25">
    <location>
        <begin position="572"/>
        <end position="643"/>
    </location>
</feature>
<dbReference type="Gene3D" id="3.30.200.20">
    <property type="entry name" value="Phosphorylase Kinase, domain 1"/>
    <property type="match status" value="2"/>
</dbReference>
<evidence type="ECO:0000256" key="16">
    <source>
        <dbReference type="ARBA" id="ARBA00047470"/>
    </source>
</evidence>
<evidence type="ECO:0000256" key="8">
    <source>
        <dbReference type="ARBA" id="ARBA00022723"/>
    </source>
</evidence>
<keyword evidence="10 17" id="KW-0547">Nucleotide-binding</keyword>
<dbReference type="InterPro" id="IPR014376">
    <property type="entry name" value="Prot_kin_PKC_delta"/>
</dbReference>
<dbReference type="FunFam" id="3.30.60.20:FF:000008">
    <property type="entry name" value="Protein kinase C theta"/>
    <property type="match status" value="1"/>
</dbReference>
<dbReference type="EC" id="2.7.11.13" evidence="3 17"/>
<feature type="domain" description="Phorbol-ester/DAG-type" evidence="24">
    <location>
        <begin position="159"/>
        <end position="209"/>
    </location>
</feature>
<dbReference type="SMART" id="SM00109">
    <property type="entry name" value="C1"/>
    <property type="match status" value="2"/>
</dbReference>
<feature type="binding site" evidence="19">
    <location>
        <begin position="386"/>
        <end position="394"/>
    </location>
    <ligand>
        <name>ATP</name>
        <dbReference type="ChEBI" id="CHEBI:30616"/>
    </ligand>
</feature>
<evidence type="ECO:0000313" key="26">
    <source>
        <dbReference type="Proteomes" id="UP001108280"/>
    </source>
</evidence>
<dbReference type="FunFam" id="1.10.510.10:FF:000634">
    <property type="entry name" value="Protein kinase C"/>
    <property type="match status" value="1"/>
</dbReference>
<comment type="subcellular location">
    <subcellularLocation>
        <location evidence="1">Cytoplasm</location>
    </subcellularLocation>
</comment>
<dbReference type="GO" id="GO:0005524">
    <property type="term" value="F:ATP binding"/>
    <property type="evidence" value="ECO:0007669"/>
    <property type="project" value="UniProtKB-UniRule"/>
</dbReference>
<dbReference type="Pfam" id="PF00433">
    <property type="entry name" value="Pkinase_C"/>
    <property type="match status" value="1"/>
</dbReference>
<feature type="domain" description="Protein kinase" evidence="23">
    <location>
        <begin position="380"/>
        <end position="644"/>
    </location>
</feature>
<dbReference type="FunFam" id="1.10.510.10:FF:000695">
    <property type="entry name" value="Protein kinase C"/>
    <property type="match status" value="1"/>
</dbReference>
<protein>
    <recommendedName>
        <fullName evidence="3 17">Protein kinase C</fullName>
        <ecNumber evidence="3 17">2.7.11.13</ecNumber>
    </recommendedName>
</protein>
<dbReference type="Gene3D" id="2.60.40.150">
    <property type="entry name" value="C2 domain"/>
    <property type="match status" value="1"/>
</dbReference>
<dbReference type="InterPro" id="IPR000008">
    <property type="entry name" value="C2_dom"/>
</dbReference>
<evidence type="ECO:0000256" key="21">
    <source>
        <dbReference type="SAM" id="MobiDB-lite"/>
    </source>
</evidence>
<dbReference type="SUPFAM" id="SSF49562">
    <property type="entry name" value="C2 domain (Calcium/lipid-binding domain, CaLB)"/>
    <property type="match status" value="1"/>
</dbReference>
<dbReference type="InterPro" id="IPR017441">
    <property type="entry name" value="Protein_kinase_ATP_BS"/>
</dbReference>
<name>A0A9J7GT21_CRIGR</name>
<dbReference type="InterPro" id="IPR008271">
    <property type="entry name" value="Ser/Thr_kinase_AS"/>
</dbReference>
<dbReference type="GO" id="GO:0008270">
    <property type="term" value="F:zinc ion binding"/>
    <property type="evidence" value="ECO:0007669"/>
    <property type="project" value="UniProtKB-KW"/>
</dbReference>
<dbReference type="PANTHER" id="PTHR24351">
    <property type="entry name" value="RIBOSOMAL PROTEIN S6 KINASE"/>
    <property type="match status" value="1"/>
</dbReference>
<evidence type="ECO:0000256" key="7">
    <source>
        <dbReference type="ARBA" id="ARBA00022679"/>
    </source>
</evidence>
<dbReference type="FunFam" id="3.30.200.20:FF:000360">
    <property type="entry name" value="Protein kinase C"/>
    <property type="match status" value="1"/>
</dbReference>
<dbReference type="InterPro" id="IPR000719">
    <property type="entry name" value="Prot_kinase_dom"/>
</dbReference>
<dbReference type="PROSITE" id="PS00479">
    <property type="entry name" value="ZF_DAG_PE_1"/>
    <property type="match status" value="1"/>
</dbReference>
<feature type="domain" description="Phorbol-ester/DAG-type" evidence="24">
    <location>
        <begin position="231"/>
        <end position="281"/>
    </location>
</feature>
<sequence length="644" mass="74201">MSPFLRIGLSNFDCGTCQSCQGEAVNPYCAVLVKEYVESENGQMYIQKKPTMYPPWDSTFDAHINKGRVMQIIVKGKNVDLISETTVELYSLAERCRKNNGRTEIWLELKPQGRMLMNARYFLEMSDTKDMSDFENEGFFALHHRRGAIKQAKVHHVKCHEFTATFFPQPTFCSVCHEFVWGLNKQGYQCRQCNAAIHKKCIDKVIAKCTGSAVNSRETMFHKERFKIDMPHRFKVYNYKSPTFCEHCGTLLWGLARQGLKCDACGMNVHHRCQTKVANLCGINQKLMAEALAMIESTQQARSLRDSEHIFREGPVEIGLPFTIKNETRPPLAPTPGKKEPQGISWDSRLDGMDKMDHPSEPAVKVQRASLQLKLKIDDFVLHKMLGKGSFGKVFLAEFKRTNQFFAIKALKKDVVLMDDDVECTMVEKRVLSLAWEHPFLTHMFCTFQTKENLFFVMEYLNGGDLMYHIQSCHKFDLCRATFYAAEIILGLQFLHSKGIVYRDLKLDNILLDRDGHIKIADFGMCKENMLGDAKTNTFCGTPDYIAPELFVREPEKRLGVQGDIRQHPLFREINWEELERKEIDPPFRPKVKSPYDCSNFDKEFLSEKPRLSFADRALINSMDQNMFRNFSFINPGMETLVCS</sequence>
<evidence type="ECO:0000256" key="6">
    <source>
        <dbReference type="ARBA" id="ARBA00022553"/>
    </source>
</evidence>
<dbReference type="GeneID" id="100762470"/>
<keyword evidence="8" id="KW-0479">Metal-binding</keyword>
<dbReference type="RefSeq" id="XP_035298258.1">
    <property type="nucleotide sequence ID" value="XM_035442367.1"/>
</dbReference>
<dbReference type="InterPro" id="IPR035892">
    <property type="entry name" value="C2_domain_sf"/>
</dbReference>
<dbReference type="FunFam" id="2.60.40.150:FF:000049">
    <property type="entry name" value="Protein kinase C delta type"/>
    <property type="match status" value="1"/>
</dbReference>
<keyword evidence="12 17" id="KW-0418">Kinase</keyword>
<evidence type="ECO:0000256" key="4">
    <source>
        <dbReference type="ARBA" id="ARBA00022490"/>
    </source>
</evidence>
<dbReference type="CDD" id="cd20837">
    <property type="entry name" value="C1_nPKC_theta-like_rpt2"/>
    <property type="match status" value="1"/>
</dbReference>
<evidence type="ECO:0000256" key="13">
    <source>
        <dbReference type="ARBA" id="ARBA00022833"/>
    </source>
</evidence>
<dbReference type="SUPFAM" id="SSF56112">
    <property type="entry name" value="Protein kinase-like (PK-like)"/>
    <property type="match status" value="1"/>
</dbReference>
<dbReference type="PROSITE" id="PS50081">
    <property type="entry name" value="ZF_DAG_PE_2"/>
    <property type="match status" value="2"/>
</dbReference>
<dbReference type="SUPFAM" id="SSF57889">
    <property type="entry name" value="Cysteine-rich domain"/>
    <property type="match status" value="2"/>
</dbReference>
<evidence type="ECO:0000256" key="12">
    <source>
        <dbReference type="ARBA" id="ARBA00022777"/>
    </source>
</evidence>
<keyword evidence="5 17" id="KW-0723">Serine/threonine-protein kinase</keyword>
<proteinExistence type="inferred from homology"/>
<gene>
    <name evidence="27" type="primary">Prkcq</name>
</gene>
<dbReference type="InterPro" id="IPR002219">
    <property type="entry name" value="PKC_DAG/PE"/>
</dbReference>
<comment type="similarity">
    <text evidence="2 17">Belongs to the protein kinase superfamily. AGC Ser/Thr protein kinase family. PKC subfamily.</text>
</comment>
<evidence type="ECO:0000259" key="22">
    <source>
        <dbReference type="PROSITE" id="PS50004"/>
    </source>
</evidence>
<evidence type="ECO:0000256" key="1">
    <source>
        <dbReference type="ARBA" id="ARBA00004496"/>
    </source>
</evidence>
<keyword evidence="11" id="KW-0863">Zinc-finger</keyword>
<evidence type="ECO:0000256" key="10">
    <source>
        <dbReference type="ARBA" id="ARBA00022741"/>
    </source>
</evidence>
<evidence type="ECO:0000256" key="11">
    <source>
        <dbReference type="ARBA" id="ARBA00022771"/>
    </source>
</evidence>
<dbReference type="Pfam" id="PF21494">
    <property type="entry name" value="PKC_C2"/>
    <property type="match status" value="1"/>
</dbReference>
<evidence type="ECO:0000313" key="27">
    <source>
        <dbReference type="RefSeq" id="XP_035298733.1"/>
    </source>
</evidence>
<dbReference type="PROSITE" id="PS51285">
    <property type="entry name" value="AGC_KINASE_CTER"/>
    <property type="match status" value="1"/>
</dbReference>
<keyword evidence="26" id="KW-1185">Reference proteome</keyword>
<keyword evidence="13" id="KW-0862">Zinc</keyword>
<dbReference type="CDD" id="cd20834">
    <property type="entry name" value="C1_nPKC_theta-like_rpt1"/>
    <property type="match status" value="1"/>
</dbReference>
<evidence type="ECO:0000256" key="5">
    <source>
        <dbReference type="ARBA" id="ARBA00022527"/>
    </source>
</evidence>
<feature type="region of interest" description="Disordered" evidence="21">
    <location>
        <begin position="327"/>
        <end position="351"/>
    </location>
</feature>
<dbReference type="SMART" id="SM00133">
    <property type="entry name" value="S_TK_X"/>
    <property type="match status" value="1"/>
</dbReference>
<keyword evidence="4" id="KW-0963">Cytoplasm</keyword>
<dbReference type="Gene3D" id="3.30.60.20">
    <property type="match status" value="2"/>
</dbReference>
<dbReference type="RefSeq" id="XP_035298733.1">
    <property type="nucleotide sequence ID" value="XM_035442842.1"/>
</dbReference>
<dbReference type="FunFam" id="3.30.60.20:FF:000003">
    <property type="entry name" value="Protein kinase C delta"/>
    <property type="match status" value="1"/>
</dbReference>
<evidence type="ECO:0000256" key="14">
    <source>
        <dbReference type="ARBA" id="ARBA00022840"/>
    </source>
</evidence>
<evidence type="ECO:0000256" key="2">
    <source>
        <dbReference type="ARBA" id="ARBA00005490"/>
    </source>
</evidence>
<dbReference type="InterPro" id="IPR017892">
    <property type="entry name" value="Pkinase_C"/>
</dbReference>
<evidence type="ECO:0000256" key="18">
    <source>
        <dbReference type="PIRSR" id="PIRSR000551-50"/>
    </source>
</evidence>
<feature type="domain" description="C2" evidence="22">
    <location>
        <begin position="1"/>
        <end position="107"/>
    </location>
</feature>
<feature type="binding site" evidence="19 20">
    <location>
        <position position="409"/>
    </location>
    <ligand>
        <name>ATP</name>
        <dbReference type="ChEBI" id="CHEBI:30616"/>
    </ligand>
</feature>
<evidence type="ECO:0000259" key="24">
    <source>
        <dbReference type="PROSITE" id="PS50081"/>
    </source>
</evidence>
<comment type="catalytic activity">
    <reaction evidence="15 17">
        <text>L-threonyl-[protein] + ATP = O-phospho-L-threonyl-[protein] + ADP + H(+)</text>
        <dbReference type="Rhea" id="RHEA:46608"/>
        <dbReference type="Rhea" id="RHEA-COMP:11060"/>
        <dbReference type="Rhea" id="RHEA-COMP:11605"/>
        <dbReference type="ChEBI" id="CHEBI:15378"/>
        <dbReference type="ChEBI" id="CHEBI:30013"/>
        <dbReference type="ChEBI" id="CHEBI:30616"/>
        <dbReference type="ChEBI" id="CHEBI:61977"/>
        <dbReference type="ChEBI" id="CHEBI:456216"/>
        <dbReference type="EC" id="2.7.11.13"/>
    </reaction>
</comment>
<accession>A0A9J7GT21</accession>
<comment type="catalytic activity">
    <reaction evidence="16">
        <text>L-seryl-[protein] + ATP = O-phospho-L-seryl-[protein] + ADP + H(+)</text>
        <dbReference type="Rhea" id="RHEA:17989"/>
        <dbReference type="Rhea" id="RHEA-COMP:9863"/>
        <dbReference type="Rhea" id="RHEA-COMP:11604"/>
        <dbReference type="ChEBI" id="CHEBI:15378"/>
        <dbReference type="ChEBI" id="CHEBI:29999"/>
        <dbReference type="ChEBI" id="CHEBI:30616"/>
        <dbReference type="ChEBI" id="CHEBI:83421"/>
        <dbReference type="ChEBI" id="CHEBI:456216"/>
        <dbReference type="EC" id="2.7.11.13"/>
    </reaction>
</comment>
<dbReference type="InterPro" id="IPR000961">
    <property type="entry name" value="AGC-kinase_C"/>
</dbReference>
<dbReference type="InterPro" id="IPR011009">
    <property type="entry name" value="Kinase-like_dom_sf"/>
</dbReference>
<reference evidence="26" key="2">
    <citation type="journal article" date="2020" name="Biotechnol. Bioeng.">
        <title>Chromosome-scale scaffolds for the Chinese hamster reference genome assembly to facilitate the study of the CHO epigenome.</title>
        <authorList>
            <person name="Hilliard W."/>
            <person name="MacDonald M."/>
            <person name="Lee K.H."/>
        </authorList>
    </citation>
    <scope>NUCLEOTIDE SEQUENCE [LARGE SCALE GENOMIC DNA]</scope>
    <source>
        <strain evidence="26">17A/GY</strain>
    </source>
</reference>
<evidence type="ECO:0000256" key="17">
    <source>
        <dbReference type="PIRNR" id="PIRNR000551"/>
    </source>
</evidence>
<keyword evidence="7 17" id="KW-0808">Transferase</keyword>
<dbReference type="Pfam" id="PF00069">
    <property type="entry name" value="Pkinase"/>
    <property type="match status" value="1"/>
</dbReference>
<evidence type="ECO:0000256" key="20">
    <source>
        <dbReference type="PROSITE-ProRule" id="PRU10141"/>
    </source>
</evidence>
<evidence type="ECO:0000256" key="3">
    <source>
        <dbReference type="ARBA" id="ARBA00012429"/>
    </source>
</evidence>
<evidence type="ECO:0000259" key="25">
    <source>
        <dbReference type="PROSITE" id="PS51285"/>
    </source>
</evidence>
<evidence type="ECO:0000259" key="23">
    <source>
        <dbReference type="PROSITE" id="PS50011"/>
    </source>
</evidence>
<dbReference type="PIRSF" id="PIRSF000551">
    <property type="entry name" value="PKC_delta"/>
    <property type="match status" value="1"/>
</dbReference>
<feature type="active site" description="Proton acceptor" evidence="18">
    <location>
        <position position="504"/>
    </location>
</feature>
<dbReference type="PROSITE" id="PS50004">
    <property type="entry name" value="C2"/>
    <property type="match status" value="1"/>
</dbReference>